<protein>
    <submittedName>
        <fullName evidence="8">Aromatic acid exporter family protein</fullName>
    </submittedName>
</protein>
<evidence type="ECO:0000256" key="3">
    <source>
        <dbReference type="ARBA" id="ARBA00022989"/>
    </source>
</evidence>
<organism evidence="8 9">
    <name type="scientific">Arsenicicoccus cauae</name>
    <dbReference type="NCBI Taxonomy" id="2663847"/>
    <lineage>
        <taxon>Bacteria</taxon>
        <taxon>Bacillati</taxon>
        <taxon>Actinomycetota</taxon>
        <taxon>Actinomycetes</taxon>
        <taxon>Micrococcales</taxon>
        <taxon>Intrasporangiaceae</taxon>
        <taxon>Arsenicicoccus</taxon>
    </lineage>
</organism>
<dbReference type="InterPro" id="IPR049453">
    <property type="entry name" value="Memb_transporter_dom"/>
</dbReference>
<evidence type="ECO:0000256" key="6">
    <source>
        <dbReference type="SAM" id="Phobius"/>
    </source>
</evidence>
<keyword evidence="3 6" id="KW-1133">Transmembrane helix</keyword>
<evidence type="ECO:0000256" key="1">
    <source>
        <dbReference type="ARBA" id="ARBA00004141"/>
    </source>
</evidence>
<dbReference type="EMBL" id="WLVL01000046">
    <property type="protein sequence ID" value="MTB73140.1"/>
    <property type="molecule type" value="Genomic_DNA"/>
</dbReference>
<proteinExistence type="predicted"/>
<feature type="domain" description="Integral membrane bound transporter" evidence="7">
    <location>
        <begin position="95"/>
        <end position="215"/>
    </location>
</feature>
<evidence type="ECO:0000313" key="9">
    <source>
        <dbReference type="Proteomes" id="UP000431092"/>
    </source>
</evidence>
<reference evidence="8 9" key="1">
    <citation type="submission" date="2019-11" db="EMBL/GenBank/DDBJ databases">
        <title>Whole genome sequencing identifies a novel species of the genus Arsenicicoccus isolated from human blood.</title>
        <authorList>
            <person name="Jeong J.H."/>
            <person name="Kweon O.J."/>
            <person name="Kim H.R."/>
            <person name="Kim T.-H."/>
            <person name="Ha S.-M."/>
            <person name="Lee M.-K."/>
        </authorList>
    </citation>
    <scope>NUCLEOTIDE SEQUENCE [LARGE SCALE GENOMIC DNA]</scope>
    <source>
        <strain evidence="8 9">MKL-02</strain>
    </source>
</reference>
<dbReference type="Proteomes" id="UP000431092">
    <property type="component" value="Unassembled WGS sequence"/>
</dbReference>
<feature type="transmembrane region" description="Helical" evidence="6">
    <location>
        <begin position="104"/>
        <end position="122"/>
    </location>
</feature>
<sequence>MSRWATNRRARRTRSPAPRRTARGARSRSGWRWFWPPTSRTDVGATRQVRWGERAADLGRSSARVSRRGALRSARRLRQRLFFIAQCALAAMTAYSIAHYGFDVGVPLFAPVAAIVALGMTYGQRLRRAIEITVGVAVGAFIGESFVHLFGIGPWQILLIVSAGMTIATLLGAGTLMANQAGIQGMIVALLAAAPQGAFGRWFEALVGAVVALVFASLVPSSSLVKPRSQASKILDAIGDLLHTTSSALRDDDLDACEEALAAARATERDLTALRGFSADSLEVMRVTPFHRRHRPAVEEVANLMEPMDRAIRNMRVLIRRATVALQNAEHVPDRYTDAIDRLAEAVDHISDALSAGELSEELEPELLEIGRLTRDPDPDATLSAEVIRAQLRSIVVDLLQVLGLSFDAAQHEIRRVLEADLGKDTPHRQPSSE</sequence>
<feature type="transmembrane region" description="Helical" evidence="6">
    <location>
        <begin position="81"/>
        <end position="98"/>
    </location>
</feature>
<dbReference type="AlphaFoldDB" id="A0A6I3IT93"/>
<accession>A0A6I3IT93</accession>
<dbReference type="GO" id="GO:0016020">
    <property type="term" value="C:membrane"/>
    <property type="evidence" value="ECO:0007669"/>
    <property type="project" value="UniProtKB-SubCell"/>
</dbReference>
<keyword evidence="2 6" id="KW-0812">Transmembrane</keyword>
<comment type="subcellular location">
    <subcellularLocation>
        <location evidence="1">Membrane</location>
        <topology evidence="1">Multi-pass membrane protein</topology>
    </subcellularLocation>
</comment>
<comment type="caution">
    <text evidence="8">The sequence shown here is derived from an EMBL/GenBank/DDBJ whole genome shotgun (WGS) entry which is preliminary data.</text>
</comment>
<feature type="region of interest" description="Disordered" evidence="5">
    <location>
        <begin position="1"/>
        <end position="25"/>
    </location>
</feature>
<gene>
    <name evidence="8" type="ORF">GGG17_14455</name>
</gene>
<feature type="transmembrane region" description="Helical" evidence="6">
    <location>
        <begin position="155"/>
        <end position="174"/>
    </location>
</feature>
<evidence type="ECO:0000259" key="7">
    <source>
        <dbReference type="Pfam" id="PF13515"/>
    </source>
</evidence>
<evidence type="ECO:0000256" key="4">
    <source>
        <dbReference type="ARBA" id="ARBA00023136"/>
    </source>
</evidence>
<keyword evidence="4 6" id="KW-0472">Membrane</keyword>
<feature type="transmembrane region" description="Helical" evidence="6">
    <location>
        <begin position="129"/>
        <end position="149"/>
    </location>
</feature>
<name>A0A6I3IT93_9MICO</name>
<dbReference type="Pfam" id="PF13515">
    <property type="entry name" value="FUSC_2"/>
    <property type="match status" value="1"/>
</dbReference>
<evidence type="ECO:0000313" key="8">
    <source>
        <dbReference type="EMBL" id="MTB73140.1"/>
    </source>
</evidence>
<evidence type="ECO:0000256" key="5">
    <source>
        <dbReference type="SAM" id="MobiDB-lite"/>
    </source>
</evidence>
<evidence type="ECO:0000256" key="2">
    <source>
        <dbReference type="ARBA" id="ARBA00022692"/>
    </source>
</evidence>
<feature type="transmembrane region" description="Helical" evidence="6">
    <location>
        <begin position="205"/>
        <end position="225"/>
    </location>
</feature>
<keyword evidence="9" id="KW-1185">Reference proteome</keyword>
<feature type="compositionally biased region" description="Basic residues" evidence="5">
    <location>
        <begin position="1"/>
        <end position="14"/>
    </location>
</feature>